<evidence type="ECO:0000256" key="2">
    <source>
        <dbReference type="ARBA" id="ARBA00023015"/>
    </source>
</evidence>
<feature type="domain" description="RNA polymerase sigma factor 70 region 4 type 2" evidence="7">
    <location>
        <begin position="184"/>
        <end position="236"/>
    </location>
</feature>
<comment type="caution">
    <text evidence="8">The sequence shown here is derived from an EMBL/GenBank/DDBJ whole genome shotgun (WGS) entry which is preliminary data.</text>
</comment>
<comment type="similarity">
    <text evidence="1">Belongs to the sigma-70 factor family. ECF subfamily.</text>
</comment>
<keyword evidence="3" id="KW-0731">Sigma factor</keyword>
<proteinExistence type="inferred from homology"/>
<feature type="compositionally biased region" description="Basic and acidic residues" evidence="5">
    <location>
        <begin position="147"/>
        <end position="156"/>
    </location>
</feature>
<dbReference type="GO" id="GO:0016987">
    <property type="term" value="F:sigma factor activity"/>
    <property type="evidence" value="ECO:0007669"/>
    <property type="project" value="UniProtKB-KW"/>
</dbReference>
<dbReference type="SUPFAM" id="SSF88946">
    <property type="entry name" value="Sigma2 domain of RNA polymerase sigma factors"/>
    <property type="match status" value="1"/>
</dbReference>
<dbReference type="NCBIfam" id="TIGR02937">
    <property type="entry name" value="sigma70-ECF"/>
    <property type="match status" value="1"/>
</dbReference>
<dbReference type="Pfam" id="PF08281">
    <property type="entry name" value="Sigma70_r4_2"/>
    <property type="match status" value="1"/>
</dbReference>
<evidence type="ECO:0000259" key="6">
    <source>
        <dbReference type="Pfam" id="PF04542"/>
    </source>
</evidence>
<feature type="region of interest" description="Disordered" evidence="5">
    <location>
        <begin position="146"/>
        <end position="178"/>
    </location>
</feature>
<feature type="region of interest" description="Disordered" evidence="5">
    <location>
        <begin position="241"/>
        <end position="261"/>
    </location>
</feature>
<dbReference type="Pfam" id="PF04542">
    <property type="entry name" value="Sigma70_r2"/>
    <property type="match status" value="1"/>
</dbReference>
<evidence type="ECO:0000256" key="4">
    <source>
        <dbReference type="ARBA" id="ARBA00023163"/>
    </source>
</evidence>
<dbReference type="Gene3D" id="1.10.10.10">
    <property type="entry name" value="Winged helix-like DNA-binding domain superfamily/Winged helix DNA-binding domain"/>
    <property type="match status" value="1"/>
</dbReference>
<feature type="domain" description="RNA polymerase sigma-70 region 2" evidence="6">
    <location>
        <begin position="82"/>
        <end position="154"/>
    </location>
</feature>
<dbReference type="GO" id="GO:0006352">
    <property type="term" value="P:DNA-templated transcription initiation"/>
    <property type="evidence" value="ECO:0007669"/>
    <property type="project" value="InterPro"/>
</dbReference>
<dbReference type="AlphaFoldDB" id="A0A4Q7USJ6"/>
<keyword evidence="9" id="KW-1185">Reference proteome</keyword>
<keyword evidence="4" id="KW-0804">Transcription</keyword>
<dbReference type="InterPro" id="IPR039425">
    <property type="entry name" value="RNA_pol_sigma-70-like"/>
</dbReference>
<dbReference type="CDD" id="cd06171">
    <property type="entry name" value="Sigma70_r4"/>
    <property type="match status" value="1"/>
</dbReference>
<dbReference type="Gene3D" id="1.10.1740.10">
    <property type="match status" value="1"/>
</dbReference>
<dbReference type="PANTHER" id="PTHR43133">
    <property type="entry name" value="RNA POLYMERASE ECF-TYPE SIGMA FACTO"/>
    <property type="match status" value="1"/>
</dbReference>
<evidence type="ECO:0000313" key="9">
    <source>
        <dbReference type="Proteomes" id="UP000291591"/>
    </source>
</evidence>
<dbReference type="Proteomes" id="UP000291591">
    <property type="component" value="Unassembled WGS sequence"/>
</dbReference>
<accession>A0A4Q7USJ6</accession>
<dbReference type="GO" id="GO:0003677">
    <property type="term" value="F:DNA binding"/>
    <property type="evidence" value="ECO:0007669"/>
    <property type="project" value="InterPro"/>
</dbReference>
<sequence length="261" mass="28298">MSGPLMARIAPQESIVRWSCNREGRSGVQLPVMGGIVDDVSQRAGPEPRSAAGPEPGPASDEAERRLRAHLASDLDAGFAALVREHQRVVHSVARQFSRDRSDAEDLAAEAFLRAYRALRGYDAGRLDSLRLRPWLLTILRNTARNAARDRARRPDPPPAFETAEEPADGASVEQEAESADVQRELGALLAQLPEVQRTAVVLRHVVGLGTAEVAEVLGCPEGTAKSHVSRGLARLRPLAEERLRPAAANRSGLREEGRTP</sequence>
<dbReference type="InterPro" id="IPR036388">
    <property type="entry name" value="WH-like_DNA-bd_sf"/>
</dbReference>
<dbReference type="InterPro" id="IPR007627">
    <property type="entry name" value="RNA_pol_sigma70_r2"/>
</dbReference>
<dbReference type="SUPFAM" id="SSF88659">
    <property type="entry name" value="Sigma3 and sigma4 domains of RNA polymerase sigma factors"/>
    <property type="match status" value="1"/>
</dbReference>
<dbReference type="InterPro" id="IPR014284">
    <property type="entry name" value="RNA_pol_sigma-70_dom"/>
</dbReference>
<evidence type="ECO:0000256" key="5">
    <source>
        <dbReference type="SAM" id="MobiDB-lite"/>
    </source>
</evidence>
<keyword evidence="2" id="KW-0805">Transcription regulation</keyword>
<dbReference type="InterPro" id="IPR013249">
    <property type="entry name" value="RNA_pol_sigma70_r4_t2"/>
</dbReference>
<name>A0A4Q7USJ6_PSEST</name>
<evidence type="ECO:0000259" key="7">
    <source>
        <dbReference type="Pfam" id="PF08281"/>
    </source>
</evidence>
<dbReference type="InterPro" id="IPR013325">
    <property type="entry name" value="RNA_pol_sigma_r2"/>
</dbReference>
<dbReference type="InterPro" id="IPR013324">
    <property type="entry name" value="RNA_pol_sigma_r3/r4-like"/>
</dbReference>
<reference evidence="8 9" key="1">
    <citation type="submission" date="2019-02" db="EMBL/GenBank/DDBJ databases">
        <title>Sequencing the genomes of 1000 actinobacteria strains.</title>
        <authorList>
            <person name="Klenk H.-P."/>
        </authorList>
    </citation>
    <scope>NUCLEOTIDE SEQUENCE [LARGE SCALE GENOMIC DNA]</scope>
    <source>
        <strain evidence="8 9">DSM 45779</strain>
    </source>
</reference>
<feature type="region of interest" description="Disordered" evidence="5">
    <location>
        <begin position="39"/>
        <end position="63"/>
    </location>
</feature>
<gene>
    <name evidence="8" type="ORF">EV383_1703</name>
</gene>
<dbReference type="EMBL" id="SHKL01000001">
    <property type="protein sequence ID" value="RZT84847.1"/>
    <property type="molecule type" value="Genomic_DNA"/>
</dbReference>
<organism evidence="8 9">
    <name type="scientific">Pseudonocardia sediminis</name>
    <dbReference type="NCBI Taxonomy" id="1397368"/>
    <lineage>
        <taxon>Bacteria</taxon>
        <taxon>Bacillati</taxon>
        <taxon>Actinomycetota</taxon>
        <taxon>Actinomycetes</taxon>
        <taxon>Pseudonocardiales</taxon>
        <taxon>Pseudonocardiaceae</taxon>
        <taxon>Pseudonocardia</taxon>
    </lineage>
</organism>
<protein>
    <submittedName>
        <fullName evidence="8">RNA polymerase sigma-70 factor (ECF subfamily)</fullName>
    </submittedName>
</protein>
<evidence type="ECO:0000256" key="1">
    <source>
        <dbReference type="ARBA" id="ARBA00010641"/>
    </source>
</evidence>
<evidence type="ECO:0000313" key="8">
    <source>
        <dbReference type="EMBL" id="RZT84847.1"/>
    </source>
</evidence>
<dbReference type="PANTHER" id="PTHR43133:SF25">
    <property type="entry name" value="RNA POLYMERASE SIGMA FACTOR RFAY-RELATED"/>
    <property type="match status" value="1"/>
</dbReference>
<evidence type="ECO:0000256" key="3">
    <source>
        <dbReference type="ARBA" id="ARBA00023082"/>
    </source>
</evidence>